<dbReference type="PANTHER" id="PTHR11746">
    <property type="entry name" value="O-METHYLTRANSFERASE"/>
    <property type="match status" value="1"/>
</dbReference>
<evidence type="ECO:0000256" key="2">
    <source>
        <dbReference type="ARBA" id="ARBA00022679"/>
    </source>
</evidence>
<dbReference type="SUPFAM" id="SSF53335">
    <property type="entry name" value="S-adenosyl-L-methionine-dependent methyltransferases"/>
    <property type="match status" value="1"/>
</dbReference>
<dbReference type="InterPro" id="IPR029063">
    <property type="entry name" value="SAM-dependent_MTases_sf"/>
</dbReference>
<gene>
    <name evidence="5" type="ORF">AYBTSS11_LOCUS31074</name>
</gene>
<sequence>MQYWNDEKCLKMLSNCKEAISSKGKVIIIDMVMGNEKEDRELTETEIFFDLQMMILFNKNERNEKEWASLVFSAGFSNYKITPVLGLDFMIEVYP</sequence>
<dbReference type="EMBL" id="OY731408">
    <property type="protein sequence ID" value="CAJ1978871.1"/>
    <property type="molecule type" value="Genomic_DNA"/>
</dbReference>
<protein>
    <recommendedName>
        <fullName evidence="4">O-methyltransferase C-terminal domain-containing protein</fullName>
    </recommendedName>
</protein>
<name>A0AA87B8P2_9FABA</name>
<evidence type="ECO:0000313" key="5">
    <source>
        <dbReference type="EMBL" id="CAJ1978871.1"/>
    </source>
</evidence>
<dbReference type="GO" id="GO:0032259">
    <property type="term" value="P:methylation"/>
    <property type="evidence" value="ECO:0007669"/>
    <property type="project" value="UniProtKB-KW"/>
</dbReference>
<evidence type="ECO:0000259" key="4">
    <source>
        <dbReference type="Pfam" id="PF00891"/>
    </source>
</evidence>
<keyword evidence="2" id="KW-0808">Transferase</keyword>
<organism evidence="5 6">
    <name type="scientific">Sphenostylis stenocarpa</name>
    <dbReference type="NCBI Taxonomy" id="92480"/>
    <lineage>
        <taxon>Eukaryota</taxon>
        <taxon>Viridiplantae</taxon>
        <taxon>Streptophyta</taxon>
        <taxon>Embryophyta</taxon>
        <taxon>Tracheophyta</taxon>
        <taxon>Spermatophyta</taxon>
        <taxon>Magnoliopsida</taxon>
        <taxon>eudicotyledons</taxon>
        <taxon>Gunneridae</taxon>
        <taxon>Pentapetalae</taxon>
        <taxon>rosids</taxon>
        <taxon>fabids</taxon>
        <taxon>Fabales</taxon>
        <taxon>Fabaceae</taxon>
        <taxon>Papilionoideae</taxon>
        <taxon>50 kb inversion clade</taxon>
        <taxon>NPAAA clade</taxon>
        <taxon>indigoferoid/millettioid clade</taxon>
        <taxon>Phaseoleae</taxon>
        <taxon>Sphenostylis</taxon>
    </lineage>
</organism>
<accession>A0AA87B8P2</accession>
<dbReference type="InterPro" id="IPR016461">
    <property type="entry name" value="COMT-like"/>
</dbReference>
<dbReference type="PROSITE" id="PS51683">
    <property type="entry name" value="SAM_OMT_II"/>
    <property type="match status" value="1"/>
</dbReference>
<proteinExistence type="predicted"/>
<keyword evidence="3" id="KW-0949">S-adenosyl-L-methionine</keyword>
<evidence type="ECO:0000256" key="1">
    <source>
        <dbReference type="ARBA" id="ARBA00022603"/>
    </source>
</evidence>
<keyword evidence="1" id="KW-0489">Methyltransferase</keyword>
<dbReference type="InterPro" id="IPR001077">
    <property type="entry name" value="COMT_C"/>
</dbReference>
<feature type="domain" description="O-methyltransferase C-terminal" evidence="4">
    <location>
        <begin position="4"/>
        <end position="77"/>
    </location>
</feature>
<reference evidence="5" key="1">
    <citation type="submission" date="2023-10" db="EMBL/GenBank/DDBJ databases">
        <authorList>
            <person name="Domelevo Entfellner J.-B."/>
        </authorList>
    </citation>
    <scope>NUCLEOTIDE SEQUENCE</scope>
</reference>
<dbReference type="Pfam" id="PF00891">
    <property type="entry name" value="Methyltransf_2"/>
    <property type="match status" value="1"/>
</dbReference>
<dbReference type="Gramene" id="rna-AYBTSS11_LOCUS31074">
    <property type="protein sequence ID" value="CAJ1978871.1"/>
    <property type="gene ID" value="gene-AYBTSS11_LOCUS31074"/>
</dbReference>
<dbReference type="Gene3D" id="3.40.50.150">
    <property type="entry name" value="Vaccinia Virus protein VP39"/>
    <property type="match status" value="1"/>
</dbReference>
<dbReference type="AlphaFoldDB" id="A0AA87B8P2"/>
<evidence type="ECO:0000313" key="6">
    <source>
        <dbReference type="Proteomes" id="UP001189624"/>
    </source>
</evidence>
<dbReference type="GO" id="GO:0008171">
    <property type="term" value="F:O-methyltransferase activity"/>
    <property type="evidence" value="ECO:0007669"/>
    <property type="project" value="InterPro"/>
</dbReference>
<keyword evidence="6" id="KW-1185">Reference proteome</keyword>
<dbReference type="Proteomes" id="UP001189624">
    <property type="component" value="Chromosome 11"/>
</dbReference>
<evidence type="ECO:0000256" key="3">
    <source>
        <dbReference type="ARBA" id="ARBA00022691"/>
    </source>
</evidence>